<sequence length="40" mass="4396">MANVSINPNKQIVWTNSTNGPSSNTDISLHFALAIFHKLN</sequence>
<dbReference type="EMBL" id="GBRH01276988">
    <property type="protein sequence ID" value="JAD20907.1"/>
    <property type="molecule type" value="Transcribed_RNA"/>
</dbReference>
<dbReference type="AlphaFoldDB" id="A0A0A8YBQ8"/>
<evidence type="ECO:0000313" key="1">
    <source>
        <dbReference type="EMBL" id="JAD20907.1"/>
    </source>
</evidence>
<proteinExistence type="predicted"/>
<reference evidence="1" key="1">
    <citation type="submission" date="2014-09" db="EMBL/GenBank/DDBJ databases">
        <authorList>
            <person name="Magalhaes I.L.F."/>
            <person name="Oliveira U."/>
            <person name="Santos F.R."/>
            <person name="Vidigal T.H.D.A."/>
            <person name="Brescovit A.D."/>
            <person name="Santos A.J."/>
        </authorList>
    </citation>
    <scope>NUCLEOTIDE SEQUENCE</scope>
    <source>
        <tissue evidence="1">Shoot tissue taken approximately 20 cm above the soil surface</tissue>
    </source>
</reference>
<reference evidence="1" key="2">
    <citation type="journal article" date="2015" name="Data Brief">
        <title>Shoot transcriptome of the giant reed, Arundo donax.</title>
        <authorList>
            <person name="Barrero R.A."/>
            <person name="Guerrero F.D."/>
            <person name="Moolhuijzen P."/>
            <person name="Goolsby J.A."/>
            <person name="Tidwell J."/>
            <person name="Bellgard S.E."/>
            <person name="Bellgard M.I."/>
        </authorList>
    </citation>
    <scope>NUCLEOTIDE SEQUENCE</scope>
    <source>
        <tissue evidence="1">Shoot tissue taken approximately 20 cm above the soil surface</tissue>
    </source>
</reference>
<organism evidence="1">
    <name type="scientific">Arundo donax</name>
    <name type="common">Giant reed</name>
    <name type="synonym">Donax arundinaceus</name>
    <dbReference type="NCBI Taxonomy" id="35708"/>
    <lineage>
        <taxon>Eukaryota</taxon>
        <taxon>Viridiplantae</taxon>
        <taxon>Streptophyta</taxon>
        <taxon>Embryophyta</taxon>
        <taxon>Tracheophyta</taxon>
        <taxon>Spermatophyta</taxon>
        <taxon>Magnoliopsida</taxon>
        <taxon>Liliopsida</taxon>
        <taxon>Poales</taxon>
        <taxon>Poaceae</taxon>
        <taxon>PACMAD clade</taxon>
        <taxon>Arundinoideae</taxon>
        <taxon>Arundineae</taxon>
        <taxon>Arundo</taxon>
    </lineage>
</organism>
<accession>A0A0A8YBQ8</accession>
<name>A0A0A8YBQ8_ARUDO</name>
<protein>
    <submittedName>
        <fullName evidence="1">Uncharacterized protein</fullName>
    </submittedName>
</protein>